<dbReference type="SMART" id="SM00367">
    <property type="entry name" value="LRR_CC"/>
    <property type="match status" value="2"/>
</dbReference>
<protein>
    <submittedName>
        <fullName evidence="3">Distal membrane-arm assembly complex protein 2 isoform X1</fullName>
    </submittedName>
</protein>
<keyword evidence="2" id="KW-1185">Reference proteome</keyword>
<accession>A0A6J0V0U9</accession>
<proteinExistence type="predicted"/>
<dbReference type="Pfam" id="PF25372">
    <property type="entry name" value="DUF7885"/>
    <property type="match status" value="1"/>
</dbReference>
<dbReference type="InterPro" id="IPR032675">
    <property type="entry name" value="LRR_dom_sf"/>
</dbReference>
<dbReference type="GO" id="GO:0031146">
    <property type="term" value="P:SCF-dependent proteasomal ubiquitin-dependent protein catabolic process"/>
    <property type="evidence" value="ECO:0007669"/>
    <property type="project" value="TreeGrafter"/>
</dbReference>
<dbReference type="SUPFAM" id="SSF52047">
    <property type="entry name" value="RNI-like"/>
    <property type="match status" value="1"/>
</dbReference>
<dbReference type="KEGG" id="pvt:110088541"/>
<dbReference type="InterPro" id="IPR006553">
    <property type="entry name" value="Leu-rich_rpt_Cys-con_subtyp"/>
</dbReference>
<reference evidence="3" key="1">
    <citation type="submission" date="2025-08" db="UniProtKB">
        <authorList>
            <consortium name="RefSeq"/>
        </authorList>
    </citation>
    <scope>IDENTIFICATION</scope>
</reference>
<dbReference type="PANTHER" id="PTHR13318:SF186">
    <property type="entry name" value="DISTAL MEMBRANE-ARM ASSEMBLY COMPLEX PROTEIN 2"/>
    <property type="match status" value="1"/>
</dbReference>
<evidence type="ECO:0000313" key="2">
    <source>
        <dbReference type="Proteomes" id="UP001652642"/>
    </source>
</evidence>
<dbReference type="AlphaFoldDB" id="A0A6J0V0U9"/>
<dbReference type="InParanoid" id="A0A6J0V0U9"/>
<dbReference type="CTD" id="55101"/>
<name>A0A6J0V0U9_9SAUR</name>
<organism evidence="2 3">
    <name type="scientific">Pogona vitticeps</name>
    <name type="common">central bearded dragon</name>
    <dbReference type="NCBI Taxonomy" id="103695"/>
    <lineage>
        <taxon>Eukaryota</taxon>
        <taxon>Metazoa</taxon>
        <taxon>Chordata</taxon>
        <taxon>Craniata</taxon>
        <taxon>Vertebrata</taxon>
        <taxon>Euteleostomi</taxon>
        <taxon>Lepidosauria</taxon>
        <taxon>Squamata</taxon>
        <taxon>Bifurcata</taxon>
        <taxon>Unidentata</taxon>
        <taxon>Episquamata</taxon>
        <taxon>Toxicofera</taxon>
        <taxon>Iguania</taxon>
        <taxon>Acrodonta</taxon>
        <taxon>Agamidae</taxon>
        <taxon>Amphibolurinae</taxon>
        <taxon>Pogona</taxon>
    </lineage>
</organism>
<dbReference type="PANTHER" id="PTHR13318">
    <property type="entry name" value="PARTNER OF PAIRED, ISOFORM B-RELATED"/>
    <property type="match status" value="1"/>
</dbReference>
<dbReference type="GeneID" id="110088541"/>
<dbReference type="OrthoDB" id="5859291at2759"/>
<dbReference type="RefSeq" id="XP_020666551.2">
    <property type="nucleotide sequence ID" value="XM_020810892.2"/>
</dbReference>
<dbReference type="InterPro" id="IPR057207">
    <property type="entry name" value="FBXL15_LRR"/>
</dbReference>
<dbReference type="Proteomes" id="UP001652642">
    <property type="component" value="Chromosome 9"/>
</dbReference>
<feature type="domain" description="F-box/LRR-repeat protein 15-like leucin rich repeat" evidence="1">
    <location>
        <begin position="128"/>
        <end position="222"/>
    </location>
</feature>
<dbReference type="GO" id="GO:0019005">
    <property type="term" value="C:SCF ubiquitin ligase complex"/>
    <property type="evidence" value="ECO:0007669"/>
    <property type="project" value="TreeGrafter"/>
</dbReference>
<sequence length="268" mass="30366">MAEALSRDLSKMAARMLLRHCRGLVLSPSYASSRYSSRTAGSATNSFKVKVVQFFNQHFHDLEDILAYSSIARNWKVKVKNRSYNKTRERYGKEVAAATFVLNLNGRVRCRGQRRWIHGRLKELDICLEGIDVSGSIINFDGLENLASLKFLRYLDLSRCPSIDDWCLSRLGTLAGSLEELSLAGCHQVTEKGLACLCHLQNLKRLDVSDLPRVPYKGLVCILLEEMLPQCEIVGMDMTAWDEVDQDLDTETHQDVEAHTASRSWRPT</sequence>
<dbReference type="Gene3D" id="3.80.10.10">
    <property type="entry name" value="Ribonuclease Inhibitor"/>
    <property type="match status" value="1"/>
</dbReference>
<evidence type="ECO:0000259" key="1">
    <source>
        <dbReference type="Pfam" id="PF25372"/>
    </source>
</evidence>
<evidence type="ECO:0000313" key="3">
    <source>
        <dbReference type="RefSeq" id="XP_020666551.2"/>
    </source>
</evidence>
<gene>
    <name evidence="3" type="primary">DMAC2</name>
</gene>